<accession>A0AAQ4D4Y7</accession>
<organism evidence="1 2">
    <name type="scientific">Amblyomma americanum</name>
    <name type="common">Lone star tick</name>
    <dbReference type="NCBI Taxonomy" id="6943"/>
    <lineage>
        <taxon>Eukaryota</taxon>
        <taxon>Metazoa</taxon>
        <taxon>Ecdysozoa</taxon>
        <taxon>Arthropoda</taxon>
        <taxon>Chelicerata</taxon>
        <taxon>Arachnida</taxon>
        <taxon>Acari</taxon>
        <taxon>Parasitiformes</taxon>
        <taxon>Ixodida</taxon>
        <taxon>Ixodoidea</taxon>
        <taxon>Ixodidae</taxon>
        <taxon>Amblyomminae</taxon>
        <taxon>Amblyomma</taxon>
    </lineage>
</organism>
<evidence type="ECO:0000313" key="2">
    <source>
        <dbReference type="Proteomes" id="UP001321473"/>
    </source>
</evidence>
<keyword evidence="2" id="KW-1185">Reference proteome</keyword>
<evidence type="ECO:0000313" key="1">
    <source>
        <dbReference type="EMBL" id="KAK8757527.1"/>
    </source>
</evidence>
<comment type="caution">
    <text evidence="1">The sequence shown here is derived from an EMBL/GenBank/DDBJ whole genome shotgun (WGS) entry which is preliminary data.</text>
</comment>
<protein>
    <submittedName>
        <fullName evidence="1">Uncharacterized protein</fullName>
    </submittedName>
</protein>
<dbReference type="EMBL" id="JARKHS020035142">
    <property type="protein sequence ID" value="KAK8757527.1"/>
    <property type="molecule type" value="Genomic_DNA"/>
</dbReference>
<dbReference type="AlphaFoldDB" id="A0AAQ4D4Y7"/>
<proteinExistence type="predicted"/>
<sequence length="291" mass="32371">MADAIVKMDDAVFSLTSSPRVTPVEVPLHKLDSSQWNWTAVLAAQGSEVEVVLPLMARVTNRDGVQGILKSLSSQEDMLATKIYMVLVPLAEFFALEEQVKVHRHVPEDDVKYEVCITALETMFGEVYRRWIMTDFVGSETAADVKRMVSGVLTAANMQLEISRGTVLDYGKIETASYPMRMYPLDNDTNSMVIVNYGSDFIANAVLFFAAGARSGRPILDFDALSASWSDGEVAERLLIPDFYYAQVTEHVLNYGTLGYYLARLAFQAGSPSPQSLNRYLSFMYTACGYQ</sequence>
<gene>
    <name evidence="1" type="ORF">V5799_004841</name>
</gene>
<name>A0AAQ4D4Y7_AMBAM</name>
<reference evidence="1 2" key="1">
    <citation type="journal article" date="2023" name="Arcadia Sci">
        <title>De novo assembly of a long-read Amblyomma americanum tick genome.</title>
        <authorList>
            <person name="Chou S."/>
            <person name="Poskanzer K.E."/>
            <person name="Rollins M."/>
            <person name="Thuy-Boun P.S."/>
        </authorList>
    </citation>
    <scope>NUCLEOTIDE SEQUENCE [LARGE SCALE GENOMIC DNA]</scope>
    <source>
        <strain evidence="1">F_SG_1</strain>
        <tissue evidence="1">Salivary glands</tissue>
    </source>
</reference>
<dbReference type="Proteomes" id="UP001321473">
    <property type="component" value="Unassembled WGS sequence"/>
</dbReference>